<evidence type="ECO:0000256" key="2">
    <source>
        <dbReference type="ARBA" id="ARBA00007069"/>
    </source>
</evidence>
<feature type="transmembrane region" description="Helical" evidence="8">
    <location>
        <begin position="281"/>
        <end position="301"/>
    </location>
</feature>
<evidence type="ECO:0000256" key="4">
    <source>
        <dbReference type="ARBA" id="ARBA00022475"/>
    </source>
</evidence>
<dbReference type="SUPFAM" id="SSF161098">
    <property type="entry name" value="MetI-like"/>
    <property type="match status" value="1"/>
</dbReference>
<keyword evidence="4" id="KW-1003">Cell membrane</keyword>
<evidence type="ECO:0000256" key="7">
    <source>
        <dbReference type="ARBA" id="ARBA00023136"/>
    </source>
</evidence>
<keyword evidence="3" id="KW-0813">Transport</keyword>
<feature type="transmembrane region" description="Helical" evidence="8">
    <location>
        <begin position="95"/>
        <end position="116"/>
    </location>
</feature>
<keyword evidence="6 8" id="KW-1133">Transmembrane helix</keyword>
<feature type="transmembrane region" description="Helical" evidence="8">
    <location>
        <begin position="172"/>
        <end position="200"/>
    </location>
</feature>
<reference evidence="10" key="1">
    <citation type="submission" date="2018-05" db="EMBL/GenBank/DDBJ databases">
        <authorList>
            <person name="Lanie J.A."/>
            <person name="Ng W.-L."/>
            <person name="Kazmierczak K.M."/>
            <person name="Andrzejewski T.M."/>
            <person name="Davidsen T.M."/>
            <person name="Wayne K.J."/>
            <person name="Tettelin H."/>
            <person name="Glass J.I."/>
            <person name="Rusch D."/>
            <person name="Podicherti R."/>
            <person name="Tsui H.-C.T."/>
            <person name="Winkler M.E."/>
        </authorList>
    </citation>
    <scope>NUCLEOTIDE SEQUENCE</scope>
</reference>
<dbReference type="InterPro" id="IPR000515">
    <property type="entry name" value="MetI-like"/>
</dbReference>
<dbReference type="CDD" id="cd06261">
    <property type="entry name" value="TM_PBP2"/>
    <property type="match status" value="1"/>
</dbReference>
<accession>A0A381USV2</accession>
<gene>
    <name evidence="10" type="ORF">METZ01_LOCUS84080</name>
</gene>
<evidence type="ECO:0000256" key="1">
    <source>
        <dbReference type="ARBA" id="ARBA00004651"/>
    </source>
</evidence>
<proteinExistence type="inferred from homology"/>
<evidence type="ECO:0000256" key="3">
    <source>
        <dbReference type="ARBA" id="ARBA00022448"/>
    </source>
</evidence>
<organism evidence="10">
    <name type="scientific">marine metagenome</name>
    <dbReference type="NCBI Taxonomy" id="408172"/>
    <lineage>
        <taxon>unclassified sequences</taxon>
        <taxon>metagenomes</taxon>
        <taxon>ecological metagenomes</taxon>
    </lineage>
</organism>
<evidence type="ECO:0000256" key="5">
    <source>
        <dbReference type="ARBA" id="ARBA00022692"/>
    </source>
</evidence>
<protein>
    <recommendedName>
        <fullName evidence="9">ABC transmembrane type-1 domain-containing protein</fullName>
    </recommendedName>
</protein>
<feature type="transmembrane region" description="Helical" evidence="8">
    <location>
        <begin position="128"/>
        <end position="152"/>
    </location>
</feature>
<sequence>VTETTIEVSTPALRSRSWRGRLHALYLRSDTLKGFTLLSPTLLVMGLTMCIPFGIMVVMSFWTQIGFEFDTAFSLVNYVEAVEKPMYRALLLRSLTISAICTVATVLVSYPMAYYVAFHVRKHKMAWIILMTVPFFSSYLLRIFAWKVILGYNGVINSGLKGLGLIEQPLAFLLYSPTAVVITLAHAWAAFAILPIYISLEKIDRSLIEAATDLGDGPVKRFLGITLPLSMPGVIAASLMIFIPTVGDYVTPTLVGGPDGLMIANLIQAQFGLVNNWPMGAALALDMMLVVAVISLLYIWLTRKVTENIA</sequence>
<feature type="domain" description="ABC transmembrane type-1" evidence="9">
    <location>
        <begin position="91"/>
        <end position="298"/>
    </location>
</feature>
<dbReference type="Pfam" id="PF00528">
    <property type="entry name" value="BPD_transp_1"/>
    <property type="match status" value="1"/>
</dbReference>
<evidence type="ECO:0000256" key="8">
    <source>
        <dbReference type="SAM" id="Phobius"/>
    </source>
</evidence>
<evidence type="ECO:0000313" key="10">
    <source>
        <dbReference type="EMBL" id="SVA31226.1"/>
    </source>
</evidence>
<dbReference type="GO" id="GO:0005886">
    <property type="term" value="C:plasma membrane"/>
    <property type="evidence" value="ECO:0007669"/>
    <property type="project" value="UniProtKB-SubCell"/>
</dbReference>
<dbReference type="Gene3D" id="1.10.3720.10">
    <property type="entry name" value="MetI-like"/>
    <property type="match status" value="1"/>
</dbReference>
<feature type="non-terminal residue" evidence="10">
    <location>
        <position position="1"/>
    </location>
</feature>
<keyword evidence="7 8" id="KW-0472">Membrane</keyword>
<dbReference type="PANTHER" id="PTHR42929:SF1">
    <property type="entry name" value="INNER MEMBRANE ABC TRANSPORTER PERMEASE PROTEIN YDCU-RELATED"/>
    <property type="match status" value="1"/>
</dbReference>
<feature type="transmembrane region" description="Helical" evidence="8">
    <location>
        <begin position="37"/>
        <end position="62"/>
    </location>
</feature>
<comment type="similarity">
    <text evidence="2">Belongs to the binding-protein-dependent transport system permease family. CysTW subfamily.</text>
</comment>
<dbReference type="GO" id="GO:0055085">
    <property type="term" value="P:transmembrane transport"/>
    <property type="evidence" value="ECO:0007669"/>
    <property type="project" value="InterPro"/>
</dbReference>
<dbReference type="AlphaFoldDB" id="A0A381USV2"/>
<evidence type="ECO:0000259" key="9">
    <source>
        <dbReference type="PROSITE" id="PS50928"/>
    </source>
</evidence>
<feature type="transmembrane region" description="Helical" evidence="8">
    <location>
        <begin position="221"/>
        <end position="243"/>
    </location>
</feature>
<dbReference type="PROSITE" id="PS50928">
    <property type="entry name" value="ABC_TM1"/>
    <property type="match status" value="1"/>
</dbReference>
<evidence type="ECO:0000256" key="6">
    <source>
        <dbReference type="ARBA" id="ARBA00022989"/>
    </source>
</evidence>
<keyword evidence="5 8" id="KW-0812">Transmembrane</keyword>
<dbReference type="EMBL" id="UINC01007065">
    <property type="protein sequence ID" value="SVA31226.1"/>
    <property type="molecule type" value="Genomic_DNA"/>
</dbReference>
<name>A0A381USV2_9ZZZZ</name>
<dbReference type="InterPro" id="IPR035906">
    <property type="entry name" value="MetI-like_sf"/>
</dbReference>
<comment type="subcellular location">
    <subcellularLocation>
        <location evidence="1">Cell membrane</location>
        <topology evidence="1">Multi-pass membrane protein</topology>
    </subcellularLocation>
</comment>
<dbReference type="PANTHER" id="PTHR42929">
    <property type="entry name" value="INNER MEMBRANE ABC TRANSPORTER PERMEASE PROTEIN YDCU-RELATED-RELATED"/>
    <property type="match status" value="1"/>
</dbReference>